<dbReference type="Gene3D" id="3.40.50.720">
    <property type="entry name" value="NAD(P)-binding Rossmann-like Domain"/>
    <property type="match status" value="1"/>
</dbReference>
<keyword evidence="2" id="KW-0521">NADP</keyword>
<dbReference type="EMBL" id="FNTH01000001">
    <property type="protein sequence ID" value="SEE30942.1"/>
    <property type="molecule type" value="Genomic_DNA"/>
</dbReference>
<dbReference type="SUPFAM" id="SSF51735">
    <property type="entry name" value="NAD(P)-binding Rossmann-fold domains"/>
    <property type="match status" value="1"/>
</dbReference>
<gene>
    <name evidence="4" type="ORF">SAMN05444164_7620</name>
</gene>
<organism evidence="4 5">
    <name type="scientific">Bradyrhizobium erythrophlei</name>
    <dbReference type="NCBI Taxonomy" id="1437360"/>
    <lineage>
        <taxon>Bacteria</taxon>
        <taxon>Pseudomonadati</taxon>
        <taxon>Pseudomonadota</taxon>
        <taxon>Alphaproteobacteria</taxon>
        <taxon>Hyphomicrobiales</taxon>
        <taxon>Nitrobacteraceae</taxon>
        <taxon>Bradyrhizobium</taxon>
    </lineage>
</organism>
<protein>
    <submittedName>
        <fullName evidence="4">NAD(P)-dependent dehydrogenase, short-chain alcohol dehydrogenase family</fullName>
    </submittedName>
</protein>
<reference evidence="4 5" key="1">
    <citation type="submission" date="2016-10" db="EMBL/GenBank/DDBJ databases">
        <authorList>
            <person name="de Groot N.N."/>
        </authorList>
    </citation>
    <scope>NUCLEOTIDE SEQUENCE [LARGE SCALE GENOMIC DNA]</scope>
    <source>
        <strain evidence="4 5">MT12</strain>
    </source>
</reference>
<name>A0A1H5HSK7_9BRAD</name>
<dbReference type="GO" id="GO:0005829">
    <property type="term" value="C:cytosol"/>
    <property type="evidence" value="ECO:0007669"/>
    <property type="project" value="TreeGrafter"/>
</dbReference>
<dbReference type="PRINTS" id="PR00081">
    <property type="entry name" value="GDHRDH"/>
</dbReference>
<dbReference type="AlphaFoldDB" id="A0A1H5HSK7"/>
<proteinExistence type="inferred from homology"/>
<evidence type="ECO:0000313" key="5">
    <source>
        <dbReference type="Proteomes" id="UP000198992"/>
    </source>
</evidence>
<dbReference type="PANTHER" id="PTHR43391">
    <property type="entry name" value="RETINOL DEHYDROGENASE-RELATED"/>
    <property type="match status" value="1"/>
</dbReference>
<dbReference type="InterPro" id="IPR036291">
    <property type="entry name" value="NAD(P)-bd_dom_sf"/>
</dbReference>
<dbReference type="CDD" id="cd05233">
    <property type="entry name" value="SDR_c"/>
    <property type="match status" value="1"/>
</dbReference>
<comment type="similarity">
    <text evidence="1">Belongs to the short-chain dehydrogenases/reductases (SDR) family.</text>
</comment>
<dbReference type="Proteomes" id="UP000198992">
    <property type="component" value="Unassembled WGS sequence"/>
</dbReference>
<evidence type="ECO:0000256" key="2">
    <source>
        <dbReference type="ARBA" id="ARBA00022857"/>
    </source>
</evidence>
<dbReference type="RefSeq" id="WP_092124789.1">
    <property type="nucleotide sequence ID" value="NZ_FNTH01000001.1"/>
</dbReference>
<sequence length="232" mass="24288">MSGLVVITGATGGIGRCVARQLGNQGLVPVVGHRRHKSEEARAIAEACGGLSIAFDMADPSSIDHGIALLAKDGRPVVGAVLAASPPPVIAPFGKISAADHSLFWTANVVGPQYLLAGLVRQFFRPRKAGSVAAVLTGAIGVPEAASALPKVMSSMGAYSISKFGLLGVIAQLNSEFPWLRVTSVMPGFTETDMLKVFDERFLDQLRLQGAFTKPEDVAVEIVDRLALSAIK</sequence>
<dbReference type="PANTHER" id="PTHR43391:SF14">
    <property type="entry name" value="DEHYDROGENASE_REDUCTASE SDR FAMILY PROTEIN 7-LIKE"/>
    <property type="match status" value="1"/>
</dbReference>
<dbReference type="InterPro" id="IPR002347">
    <property type="entry name" value="SDR_fam"/>
</dbReference>
<evidence type="ECO:0000256" key="1">
    <source>
        <dbReference type="ARBA" id="ARBA00006484"/>
    </source>
</evidence>
<dbReference type="GO" id="GO:0016491">
    <property type="term" value="F:oxidoreductase activity"/>
    <property type="evidence" value="ECO:0007669"/>
    <property type="project" value="UniProtKB-KW"/>
</dbReference>
<keyword evidence="3" id="KW-0560">Oxidoreductase</keyword>
<evidence type="ECO:0000256" key="3">
    <source>
        <dbReference type="ARBA" id="ARBA00023002"/>
    </source>
</evidence>
<accession>A0A1H5HSK7</accession>
<dbReference type="OrthoDB" id="9810734at2"/>
<dbReference type="Pfam" id="PF00106">
    <property type="entry name" value="adh_short"/>
    <property type="match status" value="1"/>
</dbReference>
<evidence type="ECO:0000313" key="4">
    <source>
        <dbReference type="EMBL" id="SEE30942.1"/>
    </source>
</evidence>